<comment type="caution">
    <text evidence="5">The sequence shown here is derived from an EMBL/GenBank/DDBJ whole genome shotgun (WGS) entry which is preliminary data.</text>
</comment>
<keyword evidence="6" id="KW-1185">Reference proteome</keyword>
<protein>
    <recommendedName>
        <fullName evidence="4">M23ase beta-sheet core domain-containing protein</fullName>
    </recommendedName>
</protein>
<feature type="coiled-coil region" evidence="2">
    <location>
        <begin position="213"/>
        <end position="247"/>
    </location>
</feature>
<evidence type="ECO:0000256" key="3">
    <source>
        <dbReference type="SAM" id="SignalP"/>
    </source>
</evidence>
<evidence type="ECO:0000256" key="1">
    <source>
        <dbReference type="ARBA" id="ARBA00022729"/>
    </source>
</evidence>
<dbReference type="GO" id="GO:0004222">
    <property type="term" value="F:metalloendopeptidase activity"/>
    <property type="evidence" value="ECO:0007669"/>
    <property type="project" value="TreeGrafter"/>
</dbReference>
<dbReference type="AlphaFoldDB" id="G5H7U6"/>
<feature type="chain" id="PRO_5003477711" description="M23ase beta-sheet core domain-containing protein" evidence="3">
    <location>
        <begin position="22"/>
        <end position="398"/>
    </location>
</feature>
<accession>G5H7U6</accession>
<sequence length="398" mass="45401">MNRPRLLLILAALFCALNLAAQNQSLNALRDEIRRAEEEIRATNELLAKTKKDKQVTQNQLKLIQNRIRNRKQIIANLEKQTQVINGDIGTKNDTVHAMQNELTQLRKEYADMVYAAYKNYKLNNFLVFLFASKDFNDATRRISYMRRYNRMRQQKAEQIKSVADSLHVQIGELENRKAELTKVRDTRTQEVSSLGKDEKQYQSSLSEINTKSGKLSSEIRKKQSQINKLQQRIQAIIAEEARKNRATPKSAAQEEYIANLSGRFDQNKGLLPYPVRGGVIVDRYGVHPHATQKGLMVNNKGVNIASGSGAEVRAVFEGDITQIVFVQGLNNTVIIRHGNYLTTYSNLASVNVKTGDKVTLNQVIGRLSNSDDSDDCVLHFEIWKETENLNPEQWLRR</sequence>
<dbReference type="OrthoDB" id="9815884at2"/>
<reference evidence="5 6" key="1">
    <citation type="submission" date="2011-08" db="EMBL/GenBank/DDBJ databases">
        <title>The Genome Sequence of Alistipes indistinctus YIT 12060.</title>
        <authorList>
            <consortium name="The Broad Institute Genome Sequencing Platform"/>
            <person name="Earl A."/>
            <person name="Ward D."/>
            <person name="Feldgarden M."/>
            <person name="Gevers D."/>
            <person name="Morotomi M."/>
            <person name="Young S.K."/>
            <person name="Zeng Q."/>
            <person name="Gargeya S."/>
            <person name="Fitzgerald M."/>
            <person name="Haas B."/>
            <person name="Abouelleil A."/>
            <person name="Alvarado L."/>
            <person name="Arachchi H.M."/>
            <person name="Berlin A."/>
            <person name="Brown A."/>
            <person name="Chapman S.B."/>
            <person name="Chen Z."/>
            <person name="Dunbar C."/>
            <person name="Freedman E."/>
            <person name="Gearin G."/>
            <person name="Gellesch M."/>
            <person name="Goldberg J."/>
            <person name="Griggs A."/>
            <person name="Gujja S."/>
            <person name="Heiman D."/>
            <person name="Howarth C."/>
            <person name="Larson L."/>
            <person name="Lui A."/>
            <person name="MacDonald P.J.P."/>
            <person name="Montmayeur A."/>
            <person name="Murphy C."/>
            <person name="Neiman D."/>
            <person name="Pearson M."/>
            <person name="Priest M."/>
            <person name="Roberts A."/>
            <person name="Saif S."/>
            <person name="Shea T."/>
            <person name="Shenoy N."/>
            <person name="Sisk P."/>
            <person name="Stolte C."/>
            <person name="Sykes S."/>
            <person name="Wortman J."/>
            <person name="Nusbaum C."/>
            <person name="Birren B."/>
        </authorList>
    </citation>
    <scope>NUCLEOTIDE SEQUENCE [LARGE SCALE GENOMIC DNA]</scope>
    <source>
        <strain evidence="5 6">YIT 12060</strain>
    </source>
</reference>
<gene>
    <name evidence="5" type="ORF">HMPREF9450_00749</name>
</gene>
<keyword evidence="1 3" id="KW-0732">Signal</keyword>
<dbReference type="PANTHER" id="PTHR21666:SF289">
    <property type="entry name" value="L-ALA--D-GLU ENDOPEPTIDASE"/>
    <property type="match status" value="1"/>
</dbReference>
<dbReference type="SUPFAM" id="SSF51261">
    <property type="entry name" value="Duplicated hybrid motif"/>
    <property type="match status" value="1"/>
</dbReference>
<name>G5H7U6_9BACT</name>
<dbReference type="PANTHER" id="PTHR21666">
    <property type="entry name" value="PEPTIDASE-RELATED"/>
    <property type="match status" value="1"/>
</dbReference>
<dbReference type="eggNOG" id="COG4942">
    <property type="taxonomic scope" value="Bacteria"/>
</dbReference>
<dbReference type="GeneID" id="92816237"/>
<dbReference type="STRING" id="742725.HMPREF9450_00749"/>
<keyword evidence="2" id="KW-0175">Coiled coil</keyword>
<dbReference type="RefSeq" id="WP_009133555.1">
    <property type="nucleotide sequence ID" value="NZ_CP102250.1"/>
</dbReference>
<evidence type="ECO:0000313" key="5">
    <source>
        <dbReference type="EMBL" id="EHB92545.1"/>
    </source>
</evidence>
<dbReference type="EMBL" id="ADLD01000009">
    <property type="protein sequence ID" value="EHB92545.1"/>
    <property type="molecule type" value="Genomic_DNA"/>
</dbReference>
<dbReference type="InterPro" id="IPR050570">
    <property type="entry name" value="Cell_wall_metabolism_enzyme"/>
</dbReference>
<dbReference type="PATRIC" id="fig|742725.3.peg.800"/>
<evidence type="ECO:0000256" key="2">
    <source>
        <dbReference type="SAM" id="Coils"/>
    </source>
</evidence>
<evidence type="ECO:0000313" key="6">
    <source>
        <dbReference type="Proteomes" id="UP000006008"/>
    </source>
</evidence>
<feature type="domain" description="M23ase beta-sheet core" evidence="4">
    <location>
        <begin position="300"/>
        <end position="392"/>
    </location>
</feature>
<feature type="signal peptide" evidence="3">
    <location>
        <begin position="1"/>
        <end position="21"/>
    </location>
</feature>
<organism evidence="5 6">
    <name type="scientific">Alistipes indistinctus YIT 12060</name>
    <dbReference type="NCBI Taxonomy" id="742725"/>
    <lineage>
        <taxon>Bacteria</taxon>
        <taxon>Pseudomonadati</taxon>
        <taxon>Bacteroidota</taxon>
        <taxon>Bacteroidia</taxon>
        <taxon>Bacteroidales</taxon>
        <taxon>Rikenellaceae</taxon>
        <taxon>Alistipes</taxon>
    </lineage>
</organism>
<feature type="coiled-coil region" evidence="2">
    <location>
        <begin position="19"/>
        <end position="81"/>
    </location>
</feature>
<dbReference type="InterPro" id="IPR011055">
    <property type="entry name" value="Dup_hybrid_motif"/>
</dbReference>
<dbReference type="Pfam" id="PF01551">
    <property type="entry name" value="Peptidase_M23"/>
    <property type="match status" value="1"/>
</dbReference>
<dbReference type="InterPro" id="IPR016047">
    <property type="entry name" value="M23ase_b-sheet_dom"/>
</dbReference>
<dbReference type="CDD" id="cd12797">
    <property type="entry name" value="M23_peptidase"/>
    <property type="match status" value="1"/>
</dbReference>
<dbReference type="HOGENOM" id="CLU_029425_4_2_10"/>
<proteinExistence type="predicted"/>
<dbReference type="Gene3D" id="6.10.250.3150">
    <property type="match status" value="1"/>
</dbReference>
<evidence type="ECO:0000259" key="4">
    <source>
        <dbReference type="Pfam" id="PF01551"/>
    </source>
</evidence>
<dbReference type="Proteomes" id="UP000006008">
    <property type="component" value="Unassembled WGS sequence"/>
</dbReference>
<dbReference type="Gene3D" id="2.70.70.10">
    <property type="entry name" value="Glucose Permease (Domain IIA)"/>
    <property type="match status" value="1"/>
</dbReference>